<accession>A0A834CJQ5</accession>
<dbReference type="AlphaFoldDB" id="A0A834CJQ5"/>
<dbReference type="Proteomes" id="UP000646548">
    <property type="component" value="Unassembled WGS sequence"/>
</dbReference>
<gene>
    <name evidence="2" type="ORF">FQA47_009576</name>
</gene>
<protein>
    <submittedName>
        <fullName evidence="2">Uncharacterized protein</fullName>
    </submittedName>
</protein>
<name>A0A834CJQ5_ORYME</name>
<evidence type="ECO:0000256" key="1">
    <source>
        <dbReference type="SAM" id="MobiDB-lite"/>
    </source>
</evidence>
<reference evidence="2" key="1">
    <citation type="journal article" name="BMC Genomics">
        <title>Long-read sequencing and de novo genome assembly of marine medaka (Oryzias melastigma).</title>
        <authorList>
            <person name="Liang P."/>
            <person name="Saqib H.S.A."/>
            <person name="Ni X."/>
            <person name="Shen Y."/>
        </authorList>
    </citation>
    <scope>NUCLEOTIDE SEQUENCE</scope>
    <source>
        <strain evidence="2">Bigg-433</strain>
    </source>
</reference>
<feature type="region of interest" description="Disordered" evidence="1">
    <location>
        <begin position="1"/>
        <end position="22"/>
    </location>
</feature>
<comment type="caution">
    <text evidence="2">The sequence shown here is derived from an EMBL/GenBank/DDBJ whole genome shotgun (WGS) entry which is preliminary data.</text>
</comment>
<sequence length="110" mass="12480">MSASRTICPCERDTNDDRDRNDYHSCKWLLRGPNATVGYNSKERVRLSPRFSENTPAVAAAPLRALQMTDDVLDGRERASGQRLTAEQTDSELLELRRTERTHRANMTSA</sequence>
<dbReference type="EMBL" id="WKFB01000253">
    <property type="protein sequence ID" value="KAF6729798.1"/>
    <property type="molecule type" value="Genomic_DNA"/>
</dbReference>
<evidence type="ECO:0000313" key="2">
    <source>
        <dbReference type="EMBL" id="KAF6729798.1"/>
    </source>
</evidence>
<feature type="compositionally biased region" description="Basic and acidic residues" evidence="1">
    <location>
        <begin position="10"/>
        <end position="22"/>
    </location>
</feature>
<evidence type="ECO:0000313" key="3">
    <source>
        <dbReference type="Proteomes" id="UP000646548"/>
    </source>
</evidence>
<organism evidence="2 3">
    <name type="scientific">Oryzias melastigma</name>
    <name type="common">Marine medaka</name>
    <dbReference type="NCBI Taxonomy" id="30732"/>
    <lineage>
        <taxon>Eukaryota</taxon>
        <taxon>Metazoa</taxon>
        <taxon>Chordata</taxon>
        <taxon>Craniata</taxon>
        <taxon>Vertebrata</taxon>
        <taxon>Euteleostomi</taxon>
        <taxon>Actinopterygii</taxon>
        <taxon>Neopterygii</taxon>
        <taxon>Teleostei</taxon>
        <taxon>Neoteleostei</taxon>
        <taxon>Acanthomorphata</taxon>
        <taxon>Ovalentaria</taxon>
        <taxon>Atherinomorphae</taxon>
        <taxon>Beloniformes</taxon>
        <taxon>Adrianichthyidae</taxon>
        <taxon>Oryziinae</taxon>
        <taxon>Oryzias</taxon>
    </lineage>
</organism>
<proteinExistence type="predicted"/>